<feature type="compositionally biased region" description="Basic and acidic residues" evidence="1">
    <location>
        <begin position="291"/>
        <end position="306"/>
    </location>
</feature>
<accession>A0A8S1GQ19</accession>
<keyword evidence="3" id="KW-1185">Reference proteome</keyword>
<feature type="compositionally biased region" description="Polar residues" evidence="1">
    <location>
        <begin position="151"/>
        <end position="171"/>
    </location>
</feature>
<sequence>MYLQNIFRKGLVLFNETLQRLLRLRFKFMEYFLEGLQNPTAFSNTSSEHSEMLEAVKSVVVEMHKKGRFSEAEMPHVDLAQRRQPPSQSNTKEVEQKIPPVLADIFNAYPKSSAKRNEKNGFTREKLEPMPQVKPKAQENGKAYRQKEQNSWKLEYPNTSLERPGSSSAKPSKQKGSERWPEKYGNGKAARQKAVDEWKPDHPEEMIDWQGGQGSRPSKQRDPERWPESQGNGRMSSQKGSNEWKPDHPKDKYDWQGDHGHAKNSKQRESDNWKSQKGSFDWQENQGKSSRQKEHYYDERGTKDYFEENGQGRASRNKYQEKRKPEPFRHPENYQEEPYQRDRWSQDDRGREEEFPRSKGQDNWRYREDPYYEPPEKFIDPGISKILEVVNKLEGNRPGTSYRKESSRQSDVRHGGDDRNGNNRRTNGPLLLQLLIIDPVIEIDVRTLSRGHTGLAMNRGTGTEKIVKRLPLAEVLLKEATVITEPQICPTTAFHEIIAKITIILIDTIITVIITIQPRKRIPTKTSPGSLPRGTGTLMNRTKALQWARSTGKTRGGGPSRQNDRGKYRDRNRNSENEKNPRNGSKKGPYYHD</sequence>
<reference evidence="2" key="1">
    <citation type="submission" date="2020-10" db="EMBL/GenBank/DDBJ databases">
        <authorList>
            <person name="Kikuchi T."/>
        </authorList>
    </citation>
    <scope>NUCLEOTIDE SEQUENCE</scope>
    <source>
        <strain evidence="2">NKZ352</strain>
    </source>
</reference>
<feature type="compositionally biased region" description="Polar residues" evidence="1">
    <location>
        <begin position="229"/>
        <end position="241"/>
    </location>
</feature>
<gene>
    <name evidence="2" type="ORF">CAUJ_LOCUS801</name>
</gene>
<feature type="compositionally biased region" description="Basic and acidic residues" evidence="1">
    <location>
        <begin position="242"/>
        <end position="274"/>
    </location>
</feature>
<feature type="region of interest" description="Disordered" evidence="1">
    <location>
        <begin position="78"/>
        <end position="97"/>
    </location>
</feature>
<dbReference type="AlphaFoldDB" id="A0A8S1GQ19"/>
<feature type="region of interest" description="Disordered" evidence="1">
    <location>
        <begin position="396"/>
        <end position="425"/>
    </location>
</feature>
<evidence type="ECO:0000256" key="1">
    <source>
        <dbReference type="SAM" id="MobiDB-lite"/>
    </source>
</evidence>
<comment type="caution">
    <text evidence="2">The sequence shown here is derived from an EMBL/GenBank/DDBJ whole genome shotgun (WGS) entry which is preliminary data.</text>
</comment>
<name>A0A8S1GQ19_9PELO</name>
<feature type="compositionally biased region" description="Basic and acidic residues" evidence="1">
    <location>
        <begin position="562"/>
        <end position="581"/>
    </location>
</feature>
<feature type="compositionally biased region" description="Polar residues" evidence="1">
    <location>
        <begin position="275"/>
        <end position="289"/>
    </location>
</feature>
<dbReference type="EMBL" id="CAJGYM010000001">
    <property type="protein sequence ID" value="CAD6184882.1"/>
    <property type="molecule type" value="Genomic_DNA"/>
</dbReference>
<feature type="compositionally biased region" description="Basic and acidic residues" evidence="1">
    <location>
        <begin position="318"/>
        <end position="368"/>
    </location>
</feature>
<proteinExistence type="predicted"/>
<evidence type="ECO:0000313" key="2">
    <source>
        <dbReference type="EMBL" id="CAD6184882.1"/>
    </source>
</evidence>
<feature type="region of interest" description="Disordered" evidence="1">
    <location>
        <begin position="546"/>
        <end position="593"/>
    </location>
</feature>
<feature type="compositionally biased region" description="Basic and acidic residues" evidence="1">
    <location>
        <begin position="193"/>
        <end position="205"/>
    </location>
</feature>
<feature type="compositionally biased region" description="Basic and acidic residues" evidence="1">
    <location>
        <begin position="115"/>
        <end position="128"/>
    </location>
</feature>
<feature type="compositionally biased region" description="Basic and acidic residues" evidence="1">
    <location>
        <begin position="402"/>
        <end position="421"/>
    </location>
</feature>
<protein>
    <submittedName>
        <fullName evidence="2">Uncharacterized protein</fullName>
    </submittedName>
</protein>
<evidence type="ECO:0000313" key="3">
    <source>
        <dbReference type="Proteomes" id="UP000835052"/>
    </source>
</evidence>
<feature type="region of interest" description="Disordered" evidence="1">
    <location>
        <begin position="109"/>
        <end position="368"/>
    </location>
</feature>
<dbReference type="Proteomes" id="UP000835052">
    <property type="component" value="Unassembled WGS sequence"/>
</dbReference>
<organism evidence="2 3">
    <name type="scientific">Caenorhabditis auriculariae</name>
    <dbReference type="NCBI Taxonomy" id="2777116"/>
    <lineage>
        <taxon>Eukaryota</taxon>
        <taxon>Metazoa</taxon>
        <taxon>Ecdysozoa</taxon>
        <taxon>Nematoda</taxon>
        <taxon>Chromadorea</taxon>
        <taxon>Rhabditida</taxon>
        <taxon>Rhabditina</taxon>
        <taxon>Rhabditomorpha</taxon>
        <taxon>Rhabditoidea</taxon>
        <taxon>Rhabditidae</taxon>
        <taxon>Peloderinae</taxon>
        <taxon>Caenorhabditis</taxon>
    </lineage>
</organism>